<keyword evidence="3" id="KW-0963">Cytoplasm</keyword>
<feature type="zinc finger region" description="FLZ-type" evidence="5">
    <location>
        <begin position="81"/>
        <end position="125"/>
    </location>
</feature>
<evidence type="ECO:0000256" key="6">
    <source>
        <dbReference type="SAM" id="MobiDB-lite"/>
    </source>
</evidence>
<gene>
    <name evidence="8" type="ORF">ZIOFF_058988</name>
</gene>
<feature type="compositionally biased region" description="Polar residues" evidence="6">
    <location>
        <begin position="134"/>
        <end position="148"/>
    </location>
</feature>
<accession>A0A8J5KJU3</accession>
<evidence type="ECO:0000256" key="1">
    <source>
        <dbReference type="ARBA" id="ARBA00004496"/>
    </source>
</evidence>
<keyword evidence="4" id="KW-0479">Metal-binding</keyword>
<dbReference type="PANTHER" id="PTHR33059">
    <property type="entry name" value="FCS-LIKE ZINC FINGER 5"/>
    <property type="match status" value="1"/>
</dbReference>
<dbReference type="PANTHER" id="PTHR33059:SF4">
    <property type="entry name" value="FCS-LIKE ZINC FINGER 5"/>
    <property type="match status" value="1"/>
</dbReference>
<proteinExistence type="inferred from homology"/>
<evidence type="ECO:0000256" key="3">
    <source>
        <dbReference type="ARBA" id="ARBA00022490"/>
    </source>
</evidence>
<dbReference type="EMBL" id="JACMSC010000016">
    <property type="protein sequence ID" value="KAG6482357.1"/>
    <property type="molecule type" value="Genomic_DNA"/>
</dbReference>
<feature type="region of interest" description="Disordered" evidence="6">
    <location>
        <begin position="134"/>
        <end position="156"/>
    </location>
</feature>
<dbReference type="AlphaFoldDB" id="A0A8J5KJU3"/>
<sequence length="156" mass="16443">MILGNWARPPSRRSGSSAEFIAPHASSAAVVFDVEALRSSDEHVIGGKDLSSGSPYLLPSHHGVDVSGVYIEDPTVAVPAPFLRACGLCSRRLGPGQDAYMYRGDIAFCSSECRQQQISKDEQKEKCSLISVNNSPSLASNCSNQSDSGGAIPSAT</sequence>
<dbReference type="PROSITE" id="PS51795">
    <property type="entry name" value="ZF_FLZ"/>
    <property type="match status" value="1"/>
</dbReference>
<reference evidence="8 9" key="1">
    <citation type="submission" date="2020-08" db="EMBL/GenBank/DDBJ databases">
        <title>Plant Genome Project.</title>
        <authorList>
            <person name="Zhang R.-G."/>
        </authorList>
    </citation>
    <scope>NUCLEOTIDE SEQUENCE [LARGE SCALE GENOMIC DNA]</scope>
    <source>
        <tissue evidence="8">Rhizome</tissue>
    </source>
</reference>
<name>A0A8J5KJU3_ZINOF</name>
<protein>
    <recommendedName>
        <fullName evidence="7">FLZ-type domain-containing protein</fullName>
    </recommendedName>
</protein>
<organism evidence="8 9">
    <name type="scientific">Zingiber officinale</name>
    <name type="common">Ginger</name>
    <name type="synonym">Amomum zingiber</name>
    <dbReference type="NCBI Taxonomy" id="94328"/>
    <lineage>
        <taxon>Eukaryota</taxon>
        <taxon>Viridiplantae</taxon>
        <taxon>Streptophyta</taxon>
        <taxon>Embryophyta</taxon>
        <taxon>Tracheophyta</taxon>
        <taxon>Spermatophyta</taxon>
        <taxon>Magnoliopsida</taxon>
        <taxon>Liliopsida</taxon>
        <taxon>Zingiberales</taxon>
        <taxon>Zingiberaceae</taxon>
        <taxon>Zingiber</taxon>
    </lineage>
</organism>
<evidence type="ECO:0000313" key="9">
    <source>
        <dbReference type="Proteomes" id="UP000734854"/>
    </source>
</evidence>
<comment type="caution">
    <text evidence="8">The sequence shown here is derived from an EMBL/GenBank/DDBJ whole genome shotgun (WGS) entry which is preliminary data.</text>
</comment>
<feature type="domain" description="FLZ-type" evidence="7">
    <location>
        <begin position="81"/>
        <end position="125"/>
    </location>
</feature>
<evidence type="ECO:0000256" key="4">
    <source>
        <dbReference type="ARBA" id="ARBA00022723"/>
    </source>
</evidence>
<comment type="similarity">
    <text evidence="2">Belongs to the FLZ family.</text>
</comment>
<dbReference type="InterPro" id="IPR007650">
    <property type="entry name" value="Zf-FLZ_dom"/>
</dbReference>
<evidence type="ECO:0000256" key="5">
    <source>
        <dbReference type="PROSITE-ProRule" id="PRU01131"/>
    </source>
</evidence>
<dbReference type="GO" id="GO:0046872">
    <property type="term" value="F:metal ion binding"/>
    <property type="evidence" value="ECO:0007669"/>
    <property type="project" value="UniProtKB-KW"/>
</dbReference>
<keyword evidence="9" id="KW-1185">Reference proteome</keyword>
<evidence type="ECO:0000256" key="2">
    <source>
        <dbReference type="ARBA" id="ARBA00009374"/>
    </source>
</evidence>
<evidence type="ECO:0000259" key="7">
    <source>
        <dbReference type="PROSITE" id="PS51795"/>
    </source>
</evidence>
<comment type="subcellular location">
    <subcellularLocation>
        <location evidence="1">Cytoplasm</location>
    </subcellularLocation>
</comment>
<dbReference type="Pfam" id="PF04570">
    <property type="entry name" value="zf-FLZ"/>
    <property type="match status" value="1"/>
</dbReference>
<dbReference type="OrthoDB" id="1925036at2759"/>
<dbReference type="Proteomes" id="UP000734854">
    <property type="component" value="Unassembled WGS sequence"/>
</dbReference>
<dbReference type="GO" id="GO:0005737">
    <property type="term" value="C:cytoplasm"/>
    <property type="evidence" value="ECO:0007669"/>
    <property type="project" value="UniProtKB-SubCell"/>
</dbReference>
<evidence type="ECO:0000313" key="8">
    <source>
        <dbReference type="EMBL" id="KAG6482357.1"/>
    </source>
</evidence>